<dbReference type="InterPro" id="IPR036420">
    <property type="entry name" value="BRCT_dom_sf"/>
</dbReference>
<dbReference type="Gene3D" id="3.40.50.10190">
    <property type="entry name" value="BRCT domain"/>
    <property type="match status" value="1"/>
</dbReference>
<reference evidence="1 2" key="1">
    <citation type="submission" date="2024-09" db="EMBL/GenBank/DDBJ databases">
        <authorList>
            <person name="Sun Q."/>
            <person name="Mori K."/>
        </authorList>
    </citation>
    <scope>NUCLEOTIDE SEQUENCE [LARGE SCALE GENOMIC DNA]</scope>
    <source>
        <strain evidence="1 2">CCM 8677</strain>
    </source>
</reference>
<comment type="caution">
    <text evidence="1">The sequence shown here is derived from an EMBL/GenBank/DDBJ whole genome shotgun (WGS) entry which is preliminary data.</text>
</comment>
<organism evidence="1 2">
    <name type="scientific">Undibacterium danionis</name>
    <dbReference type="NCBI Taxonomy" id="1812100"/>
    <lineage>
        <taxon>Bacteria</taxon>
        <taxon>Pseudomonadati</taxon>
        <taxon>Pseudomonadota</taxon>
        <taxon>Betaproteobacteria</taxon>
        <taxon>Burkholderiales</taxon>
        <taxon>Oxalobacteraceae</taxon>
        <taxon>Undibacterium</taxon>
    </lineage>
</organism>
<evidence type="ECO:0000313" key="1">
    <source>
        <dbReference type="EMBL" id="MFC0351844.1"/>
    </source>
</evidence>
<dbReference type="EMBL" id="JBHLXJ010000033">
    <property type="protein sequence ID" value="MFC0351844.1"/>
    <property type="molecule type" value="Genomic_DNA"/>
</dbReference>
<dbReference type="RefSeq" id="WP_390214557.1">
    <property type="nucleotide sequence ID" value="NZ_JBHLXJ010000033.1"/>
</dbReference>
<name>A0ABV6IJ28_9BURK</name>
<sequence>MEIISFIYRNAEGVTRERCLSHWKESVYYIQGFSVDDEGIRTFRKDRVLEYLNGSDAYLFSPYESAPPKPVRERTAMGRPDPTRPQIAFTGFAALKRASLEAMSEDAGLHVCKSVTLGLAYLCIGSKASPIKIEKAQSQRVCILDEAQFFSLIETGEVPD</sequence>
<proteinExistence type="predicted"/>
<evidence type="ECO:0000313" key="2">
    <source>
        <dbReference type="Proteomes" id="UP001589844"/>
    </source>
</evidence>
<gene>
    <name evidence="1" type="ORF">ACFFJH_18650</name>
</gene>
<keyword evidence="2" id="KW-1185">Reference proteome</keyword>
<evidence type="ECO:0008006" key="3">
    <source>
        <dbReference type="Google" id="ProtNLM"/>
    </source>
</evidence>
<accession>A0ABV6IJ28</accession>
<dbReference type="SUPFAM" id="SSF52113">
    <property type="entry name" value="BRCT domain"/>
    <property type="match status" value="1"/>
</dbReference>
<dbReference type="Proteomes" id="UP001589844">
    <property type="component" value="Unassembled WGS sequence"/>
</dbReference>
<protein>
    <recommendedName>
        <fullName evidence="3">BRCT domain-containing protein</fullName>
    </recommendedName>
</protein>